<keyword evidence="1" id="KW-0472">Membrane</keyword>
<dbReference type="InterPro" id="IPR001633">
    <property type="entry name" value="EAL_dom"/>
</dbReference>
<reference evidence="3 4" key="1">
    <citation type="submission" date="2024-05" db="EMBL/GenBank/DDBJ databases">
        <title>Three bacterial strains, DH-69, EH-24, and ECK-19 isolated from coastal sediments.</title>
        <authorList>
            <person name="Ye Y.-Q."/>
            <person name="Du Z.-J."/>
        </authorList>
    </citation>
    <scope>NUCLEOTIDE SEQUENCE [LARGE SCALE GENOMIC DNA]</scope>
    <source>
        <strain evidence="3 4">ECK-19</strain>
    </source>
</reference>
<dbReference type="Proteomes" id="UP001560685">
    <property type="component" value="Unassembled WGS sequence"/>
</dbReference>
<feature type="transmembrane region" description="Helical" evidence="1">
    <location>
        <begin position="12"/>
        <end position="34"/>
    </location>
</feature>
<dbReference type="InterPro" id="IPR035919">
    <property type="entry name" value="EAL_sf"/>
</dbReference>
<accession>A0ABV3Z1A5</accession>
<organism evidence="3 4">
    <name type="scientific">Hyphococcus lacteus</name>
    <dbReference type="NCBI Taxonomy" id="3143536"/>
    <lineage>
        <taxon>Bacteria</taxon>
        <taxon>Pseudomonadati</taxon>
        <taxon>Pseudomonadota</taxon>
        <taxon>Alphaproteobacteria</taxon>
        <taxon>Parvularculales</taxon>
        <taxon>Parvularculaceae</taxon>
        <taxon>Hyphococcus</taxon>
    </lineage>
</organism>
<dbReference type="SUPFAM" id="SSF141868">
    <property type="entry name" value="EAL domain-like"/>
    <property type="match status" value="1"/>
</dbReference>
<dbReference type="EMBL" id="JBEHZE010000001">
    <property type="protein sequence ID" value="MEX6632571.1"/>
    <property type="molecule type" value="Genomic_DNA"/>
</dbReference>
<gene>
    <name evidence="3" type="ORF">ABFZ84_03335</name>
</gene>
<evidence type="ECO:0000313" key="4">
    <source>
        <dbReference type="Proteomes" id="UP001560685"/>
    </source>
</evidence>
<name>A0ABV3Z1A5_9PROT</name>
<evidence type="ECO:0000259" key="2">
    <source>
        <dbReference type="PROSITE" id="PS50883"/>
    </source>
</evidence>
<dbReference type="SMART" id="SM00052">
    <property type="entry name" value="EAL"/>
    <property type="match status" value="1"/>
</dbReference>
<dbReference type="PANTHER" id="PTHR33121:SF79">
    <property type="entry name" value="CYCLIC DI-GMP PHOSPHODIESTERASE PDED-RELATED"/>
    <property type="match status" value="1"/>
</dbReference>
<dbReference type="Gene3D" id="3.20.20.450">
    <property type="entry name" value="EAL domain"/>
    <property type="match status" value="1"/>
</dbReference>
<protein>
    <submittedName>
        <fullName evidence="3">EAL domain-containing protein</fullName>
    </submittedName>
</protein>
<comment type="caution">
    <text evidence="3">The sequence shown here is derived from an EMBL/GenBank/DDBJ whole genome shotgun (WGS) entry which is preliminary data.</text>
</comment>
<dbReference type="RefSeq" id="WP_369312494.1">
    <property type="nucleotide sequence ID" value="NZ_JBEHZE010000001.1"/>
</dbReference>
<keyword evidence="1" id="KW-0812">Transmembrane</keyword>
<evidence type="ECO:0000256" key="1">
    <source>
        <dbReference type="SAM" id="Phobius"/>
    </source>
</evidence>
<proteinExistence type="predicted"/>
<dbReference type="Pfam" id="PF00563">
    <property type="entry name" value="EAL"/>
    <property type="match status" value="1"/>
</dbReference>
<keyword evidence="1" id="KW-1133">Transmembrane helix</keyword>
<feature type="domain" description="EAL" evidence="2">
    <location>
        <begin position="100"/>
        <end position="354"/>
    </location>
</feature>
<dbReference type="PROSITE" id="PS50883">
    <property type="entry name" value="EAL"/>
    <property type="match status" value="1"/>
</dbReference>
<dbReference type="CDD" id="cd01948">
    <property type="entry name" value="EAL"/>
    <property type="match status" value="1"/>
</dbReference>
<sequence length="356" mass="40340">MNFRQKSSRYSGAVLFTAGIAGAILVVASISSGFRPEIEIWLATALVVSIILHARAGFALSRAQQELEMLRGLVDKFQPARRKAQPDLAFEPASDVSENDADVLKEVQNAIENDRIDLYLQPIVSLPQRKLRYYEAFSRLRKADGDVLRPADYIDAAERANRIGVIDNMILLRAVQALRQFDPMNSQHRIFCNLSPATIFDNDFFTRFTDYLDANEDLAHRLVFEFTYPAVEMMHDRVRTNLEAIAKRGYAFSVDHIRRFDLDWAALRAKNFRYVKASSAMLLAESSKGDEGRKCVHQFKQALFDNGIDLIVEKIEYESKMPHILELGIDYGQGTLFGVPQIATQFTVKEPVRAVA</sequence>
<dbReference type="PANTHER" id="PTHR33121">
    <property type="entry name" value="CYCLIC DI-GMP PHOSPHODIESTERASE PDEF"/>
    <property type="match status" value="1"/>
</dbReference>
<evidence type="ECO:0000313" key="3">
    <source>
        <dbReference type="EMBL" id="MEX6632571.1"/>
    </source>
</evidence>
<keyword evidence="4" id="KW-1185">Reference proteome</keyword>
<dbReference type="InterPro" id="IPR050706">
    <property type="entry name" value="Cyclic-di-GMP_PDE-like"/>
</dbReference>